<dbReference type="EMBL" id="CM047742">
    <property type="protein sequence ID" value="KAJ0034820.1"/>
    <property type="molecule type" value="Genomic_DNA"/>
</dbReference>
<evidence type="ECO:0000313" key="2">
    <source>
        <dbReference type="Proteomes" id="UP001163603"/>
    </source>
</evidence>
<accession>A0ACC0YCJ0</accession>
<proteinExistence type="predicted"/>
<comment type="caution">
    <text evidence="1">The sequence shown here is derived from an EMBL/GenBank/DDBJ whole genome shotgun (WGS) entry which is preliminary data.</text>
</comment>
<name>A0ACC0YCJ0_9ROSI</name>
<keyword evidence="2" id="KW-1185">Reference proteome</keyword>
<protein>
    <submittedName>
        <fullName evidence="1">Uncharacterized protein</fullName>
    </submittedName>
</protein>
<dbReference type="Proteomes" id="UP001163603">
    <property type="component" value="Chromosome 7"/>
</dbReference>
<gene>
    <name evidence="1" type="ORF">Pint_24552</name>
</gene>
<organism evidence="1 2">
    <name type="scientific">Pistacia integerrima</name>
    <dbReference type="NCBI Taxonomy" id="434235"/>
    <lineage>
        <taxon>Eukaryota</taxon>
        <taxon>Viridiplantae</taxon>
        <taxon>Streptophyta</taxon>
        <taxon>Embryophyta</taxon>
        <taxon>Tracheophyta</taxon>
        <taxon>Spermatophyta</taxon>
        <taxon>Magnoliopsida</taxon>
        <taxon>eudicotyledons</taxon>
        <taxon>Gunneridae</taxon>
        <taxon>Pentapetalae</taxon>
        <taxon>rosids</taxon>
        <taxon>malvids</taxon>
        <taxon>Sapindales</taxon>
        <taxon>Anacardiaceae</taxon>
        <taxon>Pistacia</taxon>
    </lineage>
</organism>
<reference evidence="2" key="1">
    <citation type="journal article" date="2023" name="G3 (Bethesda)">
        <title>Genome assembly and association tests identify interacting loci associated with vigor, precocity, and sex in interspecific pistachio rootstocks.</title>
        <authorList>
            <person name="Palmer W."/>
            <person name="Jacygrad E."/>
            <person name="Sagayaradj S."/>
            <person name="Cavanaugh K."/>
            <person name="Han R."/>
            <person name="Bertier L."/>
            <person name="Beede B."/>
            <person name="Kafkas S."/>
            <person name="Golino D."/>
            <person name="Preece J."/>
            <person name="Michelmore R."/>
        </authorList>
    </citation>
    <scope>NUCLEOTIDE SEQUENCE [LARGE SCALE GENOMIC DNA]</scope>
</reference>
<sequence>MGQAFRRATGRIAASSPPTKAKTSVDRKPSVSPTEEVKISPTAAPSDGRDRPDEMQQYNADNVLEERDPRYDEMLGQMLGRIRTKPGGKLEMGESSVGERDKRPMPKLRNTKPDSTRYEEKPAPPGTLNVAQLRHIMLLHQGKAEDHNGPMDANQIAGKYRLDVVQVKTILQFLAVPSEDSSNQKKPTAKDLST</sequence>
<evidence type="ECO:0000313" key="1">
    <source>
        <dbReference type="EMBL" id="KAJ0034820.1"/>
    </source>
</evidence>